<proteinExistence type="predicted"/>
<dbReference type="VEuPathDB" id="MicrosporidiaDB:NCER_100973"/>
<dbReference type="AlphaFoldDB" id="C4V8X3"/>
<sequence length="428" mass="49844">MGSSASKPLKVVSVGRANVAAQGIYALFGLKDNIFPYTISLPRKTSGRVILDIRLEKINYEINRKLEKSPIKTKKKVNNALKDDPSVLAHKNVSSGKKLETVYYNSRDHGDHLILCKENIFEINNCLDELNNLVLLQLCCNYINRIPPSINKLQKLNTLSLARNQLRYLPEEICELKNLSHLDLSYNFLTELPQNIKNLESLNSLHLEHNVFTEMPIEISKLKSLRHLKFNNNLIKDVPLQILRMPFLIDFNGITTTFVYENIFKEVGKLDLVEMCLRNIVKNTLSIYKKIDRSLIEQLLNLEECGFCGGPIFNAYFLVKTSEYFEAQLYPVKYKICKKHFRNQKNRISALFSKTHNTIPYNILVNHKISVKDIFNPSIKIKKRHKVHGFFSKKMHLWSLAKLNNLHTKKNYLKKLIRFFLNRITNYY</sequence>
<dbReference type="STRING" id="578460.C4V8X3"/>
<keyword evidence="1" id="KW-0433">Leucine-rich repeat</keyword>
<evidence type="ECO:0000313" key="3">
    <source>
        <dbReference type="EMBL" id="EEQ82331.1"/>
    </source>
</evidence>
<dbReference type="InterPro" id="IPR050715">
    <property type="entry name" value="LRR-SigEffector_domain"/>
</dbReference>
<dbReference type="KEGG" id="nce:NCER_100973"/>
<dbReference type="OMA" id="LQACCNY"/>
<dbReference type="EMBL" id="ACOL01000072">
    <property type="protein sequence ID" value="EEQ82331.1"/>
    <property type="molecule type" value="Genomic_DNA"/>
</dbReference>
<evidence type="ECO:0000313" key="4">
    <source>
        <dbReference type="Proteomes" id="UP000009082"/>
    </source>
</evidence>
<dbReference type="OrthoDB" id="660555at2759"/>
<dbReference type="Proteomes" id="UP000009082">
    <property type="component" value="Unassembled WGS sequence"/>
</dbReference>
<accession>C4V8X3</accession>
<dbReference type="SMART" id="SM00369">
    <property type="entry name" value="LRR_TYP"/>
    <property type="match status" value="5"/>
</dbReference>
<dbReference type="Gene3D" id="3.80.10.10">
    <property type="entry name" value="Ribonuclease Inhibitor"/>
    <property type="match status" value="1"/>
</dbReference>
<reference evidence="4" key="1">
    <citation type="journal article" date="2009" name="PLoS Pathog.">
        <title>Genomic analyses of the microsporidian Nosema ceranae, an emergent pathogen of honey bees.</title>
        <authorList>
            <person name="Cornman R.S."/>
            <person name="Chen Y.P."/>
            <person name="Schatz M.C."/>
            <person name="Street C."/>
            <person name="Zhao Y."/>
            <person name="Desany B."/>
            <person name="Egholm M."/>
            <person name="Hutchison S."/>
            <person name="Pettis J.S."/>
            <person name="Lipkin W.I."/>
            <person name="Evans J.D."/>
        </authorList>
    </citation>
    <scope>NUCLEOTIDE SEQUENCE [LARGE SCALE GENOMIC DNA]</scope>
    <source>
        <strain evidence="4">BRL01</strain>
    </source>
</reference>
<dbReference type="Pfam" id="PF13855">
    <property type="entry name" value="LRR_8"/>
    <property type="match status" value="1"/>
</dbReference>
<dbReference type="PROSITE" id="PS51450">
    <property type="entry name" value="LRR"/>
    <property type="match status" value="1"/>
</dbReference>
<dbReference type="HOGENOM" id="CLU_653871_0_0_1"/>
<evidence type="ECO:0000256" key="2">
    <source>
        <dbReference type="ARBA" id="ARBA00022737"/>
    </source>
</evidence>
<dbReference type="InterPro" id="IPR032675">
    <property type="entry name" value="LRR_dom_sf"/>
</dbReference>
<evidence type="ECO:0000256" key="1">
    <source>
        <dbReference type="ARBA" id="ARBA00022614"/>
    </source>
</evidence>
<dbReference type="InterPro" id="IPR001611">
    <property type="entry name" value="Leu-rich_rpt"/>
</dbReference>
<dbReference type="InParanoid" id="C4V8X3"/>
<dbReference type="PANTHER" id="PTHR45752:SF187">
    <property type="entry name" value="LEUCINE-RICH REPEAT AND IQ DOMAIN-CONTAINING PROTEIN 4"/>
    <property type="match status" value="1"/>
</dbReference>
<organism evidence="4">
    <name type="scientific">Vairimorpha ceranae (strain BRL01)</name>
    <name type="common">Microsporidian parasite</name>
    <name type="synonym">Nosema ceranae</name>
    <dbReference type="NCBI Taxonomy" id="578460"/>
    <lineage>
        <taxon>Eukaryota</taxon>
        <taxon>Fungi</taxon>
        <taxon>Fungi incertae sedis</taxon>
        <taxon>Microsporidia</taxon>
        <taxon>Nosematidae</taxon>
        <taxon>Vairimorpha</taxon>
    </lineage>
</organism>
<dbReference type="InterPro" id="IPR003591">
    <property type="entry name" value="Leu-rich_rpt_typical-subtyp"/>
</dbReference>
<dbReference type="SUPFAM" id="SSF52058">
    <property type="entry name" value="L domain-like"/>
    <property type="match status" value="1"/>
</dbReference>
<gene>
    <name evidence="3" type="ORF">NCER_100973</name>
</gene>
<dbReference type="PANTHER" id="PTHR45752">
    <property type="entry name" value="LEUCINE-RICH REPEAT-CONTAINING"/>
    <property type="match status" value="1"/>
</dbReference>
<keyword evidence="2" id="KW-0677">Repeat</keyword>
<name>C4V8X3_VAIC1</name>
<protein>
    <submittedName>
        <fullName evidence="3">Uncharacterized protein</fullName>
    </submittedName>
</protein>